<gene>
    <name evidence="1" type="primary">jg13161</name>
    <name evidence="1" type="ORF">PAEG_LOCUS17569</name>
</gene>
<dbReference type="EMBL" id="CAKXAJ010025571">
    <property type="protein sequence ID" value="CAH2241106.1"/>
    <property type="molecule type" value="Genomic_DNA"/>
</dbReference>
<sequence>MTRKEVYINPPNLLTCVPITLDSKVISISGADGGSRARSLSPPAAPCARRKCARLTEARSPNPPYFPEKIQI</sequence>
<proteinExistence type="predicted"/>
<keyword evidence="2" id="KW-1185">Reference proteome</keyword>
<accession>A0A8S4RV62</accession>
<reference evidence="1" key="1">
    <citation type="submission" date="2022-03" db="EMBL/GenBank/DDBJ databases">
        <authorList>
            <person name="Lindestad O."/>
        </authorList>
    </citation>
    <scope>NUCLEOTIDE SEQUENCE</scope>
</reference>
<organism evidence="1 2">
    <name type="scientific">Pararge aegeria aegeria</name>
    <dbReference type="NCBI Taxonomy" id="348720"/>
    <lineage>
        <taxon>Eukaryota</taxon>
        <taxon>Metazoa</taxon>
        <taxon>Ecdysozoa</taxon>
        <taxon>Arthropoda</taxon>
        <taxon>Hexapoda</taxon>
        <taxon>Insecta</taxon>
        <taxon>Pterygota</taxon>
        <taxon>Neoptera</taxon>
        <taxon>Endopterygota</taxon>
        <taxon>Lepidoptera</taxon>
        <taxon>Glossata</taxon>
        <taxon>Ditrysia</taxon>
        <taxon>Papilionoidea</taxon>
        <taxon>Nymphalidae</taxon>
        <taxon>Satyrinae</taxon>
        <taxon>Satyrini</taxon>
        <taxon>Parargina</taxon>
        <taxon>Pararge</taxon>
    </lineage>
</organism>
<dbReference type="Proteomes" id="UP000838756">
    <property type="component" value="Unassembled WGS sequence"/>
</dbReference>
<evidence type="ECO:0000313" key="2">
    <source>
        <dbReference type="Proteomes" id="UP000838756"/>
    </source>
</evidence>
<dbReference type="AlphaFoldDB" id="A0A8S4RV62"/>
<evidence type="ECO:0000313" key="1">
    <source>
        <dbReference type="EMBL" id="CAH2241106.1"/>
    </source>
</evidence>
<protein>
    <submittedName>
        <fullName evidence="1">Jg13161 protein</fullName>
    </submittedName>
</protein>
<comment type="caution">
    <text evidence="1">The sequence shown here is derived from an EMBL/GenBank/DDBJ whole genome shotgun (WGS) entry which is preliminary data.</text>
</comment>
<name>A0A8S4RV62_9NEOP</name>